<dbReference type="Gene3D" id="3.40.50.1820">
    <property type="entry name" value="alpha/beta hydrolase"/>
    <property type="match status" value="1"/>
</dbReference>
<evidence type="ECO:0000256" key="1">
    <source>
        <dbReference type="ARBA" id="ARBA00005964"/>
    </source>
</evidence>
<dbReference type="RefSeq" id="XP_026486245.2">
    <property type="nucleotide sequence ID" value="XM_026630460.2"/>
</dbReference>
<keyword evidence="3 6" id="KW-0378">Hydrolase</keyword>
<dbReference type="GO" id="GO:0052689">
    <property type="term" value="F:carboxylic ester hydrolase activity"/>
    <property type="evidence" value="ECO:0007669"/>
    <property type="project" value="UniProtKB-KW"/>
</dbReference>
<evidence type="ECO:0000256" key="6">
    <source>
        <dbReference type="RuleBase" id="RU361235"/>
    </source>
</evidence>
<accession>A0A8B8HNV2</accession>
<dbReference type="OrthoDB" id="19653at2759"/>
<dbReference type="GeneID" id="113393523"/>
<dbReference type="SUPFAM" id="SSF53474">
    <property type="entry name" value="alpha/beta-Hydrolases"/>
    <property type="match status" value="1"/>
</dbReference>
<keyword evidence="4" id="KW-1015">Disulfide bond</keyword>
<reference evidence="9" key="1">
    <citation type="submission" date="2025-08" db="UniProtKB">
        <authorList>
            <consortium name="RefSeq"/>
        </authorList>
    </citation>
    <scope>IDENTIFICATION</scope>
    <source>
        <tissue evidence="9">Whole body</tissue>
    </source>
</reference>
<sequence length="558" mass="63143">MSDIMMSHWKLFSIIVVCLQISVVLSSKQHNDPIVTVKEGKVKGSLGYLVDGSPYYSFKGIPYASPPVGNLRFKAPLPPRPWKGIRDAIDFGPICKQFNITYQGDEDCLFINVYTKSLNKGAKLPVMVFIYGGSFTQGSGNFFLPDFLLQHDVILVTFNYRLEVLGFLSLETPDVPGNAAMKDQVAALRWVQNNIAQFGGDSNSVTLFGESAGASCVSLHLLSPMSRGLFHKAIAQSGTYDLVQAVGAKERAFRAGKILGIETNDVLVLLDYFRSLNANALTNLTAATFTPDEIYRGLPAKFLPVVEKTFPKVEAFLNEVPEKLLLEGKVNRVPLMIGYNSGEGLVIVKYHVTRLDVYNKEPSFYVPREIVEKITKKQLIDFGDRIKRFYVGNRNITENDLNTICDMQTDINFAYNTHRFAHLYTELCESTYMYRFNFDTDLNVLKIALGLTNLKGASHGDELFYIFYNYLNERAYQSQEKLKNIVYKVTKLWTDFAKTGRPTLDNHLGAIWEPYTIEGKEFFNIEEPFSLGHYADKQRMQFWDELYTEAGLLHISGK</sequence>
<dbReference type="Pfam" id="PF00135">
    <property type="entry name" value="COesterase"/>
    <property type="match status" value="1"/>
</dbReference>
<keyword evidence="8" id="KW-1185">Reference proteome</keyword>
<dbReference type="PROSITE" id="PS00122">
    <property type="entry name" value="CARBOXYLESTERASE_B_1"/>
    <property type="match status" value="1"/>
</dbReference>
<evidence type="ECO:0000313" key="9">
    <source>
        <dbReference type="RefSeq" id="XP_026486245.2"/>
    </source>
</evidence>
<feature type="signal peptide" evidence="6">
    <location>
        <begin position="1"/>
        <end position="26"/>
    </location>
</feature>
<proteinExistence type="inferred from homology"/>
<dbReference type="AlphaFoldDB" id="A0A8B8HNV2"/>
<keyword evidence="5" id="KW-0325">Glycoprotein</keyword>
<evidence type="ECO:0000256" key="4">
    <source>
        <dbReference type="ARBA" id="ARBA00023157"/>
    </source>
</evidence>
<dbReference type="PANTHER" id="PTHR43142">
    <property type="entry name" value="CARBOXYLIC ESTER HYDROLASE"/>
    <property type="match status" value="1"/>
</dbReference>
<evidence type="ECO:0000313" key="8">
    <source>
        <dbReference type="Proteomes" id="UP001652626"/>
    </source>
</evidence>
<comment type="similarity">
    <text evidence="1 6">Belongs to the type-B carboxylesterase/lipase family.</text>
</comment>
<keyword evidence="6" id="KW-0732">Signal</keyword>
<dbReference type="InterPro" id="IPR019826">
    <property type="entry name" value="Carboxylesterase_B_AS"/>
</dbReference>
<dbReference type="OMA" id="ADAMLKC"/>
<organism evidence="8 9">
    <name type="scientific">Vanessa tameamea</name>
    <name type="common">Kamehameha butterfly</name>
    <dbReference type="NCBI Taxonomy" id="334116"/>
    <lineage>
        <taxon>Eukaryota</taxon>
        <taxon>Metazoa</taxon>
        <taxon>Ecdysozoa</taxon>
        <taxon>Arthropoda</taxon>
        <taxon>Hexapoda</taxon>
        <taxon>Insecta</taxon>
        <taxon>Pterygota</taxon>
        <taxon>Neoptera</taxon>
        <taxon>Endopterygota</taxon>
        <taxon>Lepidoptera</taxon>
        <taxon>Glossata</taxon>
        <taxon>Ditrysia</taxon>
        <taxon>Papilionoidea</taxon>
        <taxon>Nymphalidae</taxon>
        <taxon>Nymphalinae</taxon>
        <taxon>Vanessa</taxon>
    </lineage>
</organism>
<dbReference type="EC" id="3.1.1.-" evidence="6"/>
<evidence type="ECO:0000256" key="5">
    <source>
        <dbReference type="ARBA" id="ARBA00023180"/>
    </source>
</evidence>
<dbReference type="PANTHER" id="PTHR43142:SF1">
    <property type="entry name" value="CARBOXYLIC ESTER HYDROLASE"/>
    <property type="match status" value="1"/>
</dbReference>
<protein>
    <recommendedName>
        <fullName evidence="6">Carboxylic ester hydrolase</fullName>
        <ecNumber evidence="6">3.1.1.-</ecNumber>
    </recommendedName>
</protein>
<evidence type="ECO:0000256" key="2">
    <source>
        <dbReference type="ARBA" id="ARBA00022487"/>
    </source>
</evidence>
<evidence type="ECO:0000256" key="3">
    <source>
        <dbReference type="ARBA" id="ARBA00022801"/>
    </source>
</evidence>
<dbReference type="InterPro" id="IPR029058">
    <property type="entry name" value="AB_hydrolase_fold"/>
</dbReference>
<dbReference type="InterPro" id="IPR002018">
    <property type="entry name" value="CarbesteraseB"/>
</dbReference>
<name>A0A8B8HNV2_VANTA</name>
<feature type="domain" description="Carboxylesterase type B" evidence="7">
    <location>
        <begin position="32"/>
        <end position="543"/>
    </location>
</feature>
<evidence type="ECO:0000259" key="7">
    <source>
        <dbReference type="Pfam" id="PF00135"/>
    </source>
</evidence>
<keyword evidence="2" id="KW-0719">Serine esterase</keyword>
<dbReference type="Proteomes" id="UP001652626">
    <property type="component" value="Chromosome 6"/>
</dbReference>
<feature type="chain" id="PRO_5044961740" description="Carboxylic ester hydrolase" evidence="6">
    <location>
        <begin position="27"/>
        <end position="558"/>
    </location>
</feature>
<gene>
    <name evidence="9" type="primary">LOC113393523</name>
</gene>